<protein>
    <submittedName>
        <fullName evidence="1">Uncharacterized protein</fullName>
    </submittedName>
</protein>
<comment type="caution">
    <text evidence="1">The sequence shown here is derived from an EMBL/GenBank/DDBJ whole genome shotgun (WGS) entry which is preliminary data.</text>
</comment>
<proteinExistence type="predicted"/>
<dbReference type="AlphaFoldDB" id="A0A9P6IPJ4"/>
<organism evidence="1 2">
    <name type="scientific">Mortierella alpina</name>
    <name type="common">Oleaginous fungus</name>
    <name type="synonym">Mortierella renispora</name>
    <dbReference type="NCBI Taxonomy" id="64518"/>
    <lineage>
        <taxon>Eukaryota</taxon>
        <taxon>Fungi</taxon>
        <taxon>Fungi incertae sedis</taxon>
        <taxon>Mucoromycota</taxon>
        <taxon>Mortierellomycotina</taxon>
        <taxon>Mortierellomycetes</taxon>
        <taxon>Mortierellales</taxon>
        <taxon>Mortierellaceae</taxon>
        <taxon>Mortierella</taxon>
    </lineage>
</organism>
<gene>
    <name evidence="1" type="ORF">BGZ70_005713</name>
</gene>
<feature type="non-terminal residue" evidence="1">
    <location>
        <position position="1"/>
    </location>
</feature>
<name>A0A9P6IPJ4_MORAP</name>
<evidence type="ECO:0000313" key="2">
    <source>
        <dbReference type="Proteomes" id="UP000738359"/>
    </source>
</evidence>
<dbReference type="Proteomes" id="UP000738359">
    <property type="component" value="Unassembled WGS sequence"/>
</dbReference>
<keyword evidence="2" id="KW-1185">Reference proteome</keyword>
<evidence type="ECO:0000313" key="1">
    <source>
        <dbReference type="EMBL" id="KAF9943616.1"/>
    </source>
</evidence>
<sequence length="87" mass="9717">LRKKRAKKRVAARLKRSIKDHALECHSGEEAPKVVTVIAYEAAGSCVGGRIGSHLKWGGNWIKEHLLWQDTLVAVTDEFCTSQICPY</sequence>
<reference evidence="1" key="1">
    <citation type="journal article" date="2020" name="Fungal Divers.">
        <title>Resolving the Mortierellaceae phylogeny through synthesis of multi-gene phylogenetics and phylogenomics.</title>
        <authorList>
            <person name="Vandepol N."/>
            <person name="Liber J."/>
            <person name="Desiro A."/>
            <person name="Na H."/>
            <person name="Kennedy M."/>
            <person name="Barry K."/>
            <person name="Grigoriev I.V."/>
            <person name="Miller A.N."/>
            <person name="O'Donnell K."/>
            <person name="Stajich J.E."/>
            <person name="Bonito G."/>
        </authorList>
    </citation>
    <scope>NUCLEOTIDE SEQUENCE</scope>
    <source>
        <strain evidence="1">CK1249</strain>
    </source>
</reference>
<dbReference type="EMBL" id="JAAAHY010003050">
    <property type="protein sequence ID" value="KAF9943616.1"/>
    <property type="molecule type" value="Genomic_DNA"/>
</dbReference>
<dbReference type="OrthoDB" id="2289379at2759"/>
<accession>A0A9P6IPJ4</accession>